<evidence type="ECO:0000313" key="14">
    <source>
        <dbReference type="Proteomes" id="UP000778523"/>
    </source>
</evidence>
<keyword evidence="8 13" id="KW-0418">Kinase</keyword>
<keyword evidence="10" id="KW-1133">Transmembrane helix</keyword>
<dbReference type="InterPro" id="IPR005467">
    <property type="entry name" value="His_kinase_dom"/>
</dbReference>
<evidence type="ECO:0000256" key="8">
    <source>
        <dbReference type="ARBA" id="ARBA00022777"/>
    </source>
</evidence>
<dbReference type="PROSITE" id="PS50885">
    <property type="entry name" value="HAMP"/>
    <property type="match status" value="1"/>
</dbReference>
<dbReference type="Pfam" id="PF00512">
    <property type="entry name" value="HisKA"/>
    <property type="match status" value="1"/>
</dbReference>
<keyword evidence="6" id="KW-0808">Transferase</keyword>
<dbReference type="SUPFAM" id="SSF55874">
    <property type="entry name" value="ATPase domain of HSP90 chaperone/DNA topoisomerase II/histidine kinase"/>
    <property type="match status" value="1"/>
</dbReference>
<reference evidence="13 14" key="1">
    <citation type="submission" date="2020-06" db="EMBL/GenBank/DDBJ databases">
        <title>Draft genome of Uliginosibacterium sp. IMCC34675.</title>
        <authorList>
            <person name="Song J."/>
        </authorList>
    </citation>
    <scope>NUCLEOTIDE SEQUENCE [LARGE SCALE GENOMIC DNA]</scope>
    <source>
        <strain evidence="13 14">IMCC34675</strain>
    </source>
</reference>
<feature type="domain" description="HAMP" evidence="12">
    <location>
        <begin position="186"/>
        <end position="238"/>
    </location>
</feature>
<evidence type="ECO:0000256" key="5">
    <source>
        <dbReference type="ARBA" id="ARBA00022553"/>
    </source>
</evidence>
<dbReference type="SUPFAM" id="SSF47384">
    <property type="entry name" value="Homodimeric domain of signal transducing histidine kinase"/>
    <property type="match status" value="1"/>
</dbReference>
<keyword evidence="9" id="KW-0067">ATP-binding</keyword>
<dbReference type="InterPro" id="IPR003661">
    <property type="entry name" value="HisK_dim/P_dom"/>
</dbReference>
<dbReference type="InterPro" id="IPR036097">
    <property type="entry name" value="HisK_dim/P_sf"/>
</dbReference>
<evidence type="ECO:0000256" key="10">
    <source>
        <dbReference type="SAM" id="Phobius"/>
    </source>
</evidence>
<protein>
    <recommendedName>
        <fullName evidence="3">histidine kinase</fullName>
        <ecNumber evidence="3">2.7.13.3</ecNumber>
    </recommendedName>
</protein>
<dbReference type="InterPro" id="IPR003594">
    <property type="entry name" value="HATPase_dom"/>
</dbReference>
<proteinExistence type="predicted"/>
<evidence type="ECO:0000256" key="1">
    <source>
        <dbReference type="ARBA" id="ARBA00000085"/>
    </source>
</evidence>
<keyword evidence="14" id="KW-1185">Reference proteome</keyword>
<organism evidence="13 14">
    <name type="scientific">Uliginosibacterium aquaticum</name>
    <dbReference type="NCBI Taxonomy" id="2731212"/>
    <lineage>
        <taxon>Bacteria</taxon>
        <taxon>Pseudomonadati</taxon>
        <taxon>Pseudomonadota</taxon>
        <taxon>Betaproteobacteria</taxon>
        <taxon>Rhodocyclales</taxon>
        <taxon>Zoogloeaceae</taxon>
        <taxon>Uliginosibacterium</taxon>
    </lineage>
</organism>
<dbReference type="PANTHER" id="PTHR44936">
    <property type="entry name" value="SENSOR PROTEIN CREC"/>
    <property type="match status" value="1"/>
</dbReference>
<dbReference type="Pfam" id="PF00672">
    <property type="entry name" value="HAMP"/>
    <property type="match status" value="1"/>
</dbReference>
<dbReference type="Proteomes" id="UP000778523">
    <property type="component" value="Unassembled WGS sequence"/>
</dbReference>
<evidence type="ECO:0000256" key="9">
    <source>
        <dbReference type="ARBA" id="ARBA00022840"/>
    </source>
</evidence>
<comment type="catalytic activity">
    <reaction evidence="1">
        <text>ATP + protein L-histidine = ADP + protein N-phospho-L-histidine.</text>
        <dbReference type="EC" id="2.7.13.3"/>
    </reaction>
</comment>
<gene>
    <name evidence="13" type="ORF">HJ583_015035</name>
</gene>
<dbReference type="PRINTS" id="PR00344">
    <property type="entry name" value="BCTRLSENSOR"/>
</dbReference>
<dbReference type="InterPro" id="IPR050980">
    <property type="entry name" value="2C_sensor_his_kinase"/>
</dbReference>
<comment type="subcellular location">
    <subcellularLocation>
        <location evidence="2">Cell membrane</location>
        <topology evidence="2">Multi-pass membrane protein</topology>
    </subcellularLocation>
</comment>
<keyword evidence="4" id="KW-1003">Cell membrane</keyword>
<dbReference type="CDD" id="cd00075">
    <property type="entry name" value="HATPase"/>
    <property type="match status" value="1"/>
</dbReference>
<dbReference type="RefSeq" id="WP_170022645.1">
    <property type="nucleotide sequence ID" value="NZ_JABCSC020000003.1"/>
</dbReference>
<feature type="transmembrane region" description="Helical" evidence="10">
    <location>
        <begin position="162"/>
        <end position="185"/>
    </location>
</feature>
<keyword evidence="7" id="KW-0547">Nucleotide-binding</keyword>
<dbReference type="Gene3D" id="1.10.287.130">
    <property type="match status" value="1"/>
</dbReference>
<dbReference type="InterPro" id="IPR003660">
    <property type="entry name" value="HAMP_dom"/>
</dbReference>
<dbReference type="SMART" id="SM00388">
    <property type="entry name" value="HisKA"/>
    <property type="match status" value="1"/>
</dbReference>
<dbReference type="Gene3D" id="3.30.565.10">
    <property type="entry name" value="Histidine kinase-like ATPase, C-terminal domain"/>
    <property type="match status" value="1"/>
</dbReference>
<dbReference type="CDD" id="cd06225">
    <property type="entry name" value="HAMP"/>
    <property type="match status" value="1"/>
</dbReference>
<dbReference type="SMART" id="SM00387">
    <property type="entry name" value="HATPase_c"/>
    <property type="match status" value="1"/>
</dbReference>
<dbReference type="SUPFAM" id="SSF158472">
    <property type="entry name" value="HAMP domain-like"/>
    <property type="match status" value="1"/>
</dbReference>
<keyword evidence="10" id="KW-0472">Membrane</keyword>
<keyword evidence="5" id="KW-0597">Phosphoprotein</keyword>
<evidence type="ECO:0000256" key="3">
    <source>
        <dbReference type="ARBA" id="ARBA00012438"/>
    </source>
</evidence>
<dbReference type="PROSITE" id="PS50109">
    <property type="entry name" value="HIS_KIN"/>
    <property type="match status" value="1"/>
</dbReference>
<evidence type="ECO:0000259" key="12">
    <source>
        <dbReference type="PROSITE" id="PS50885"/>
    </source>
</evidence>
<dbReference type="CDD" id="cd00082">
    <property type="entry name" value="HisKA"/>
    <property type="match status" value="1"/>
</dbReference>
<evidence type="ECO:0000256" key="6">
    <source>
        <dbReference type="ARBA" id="ARBA00022679"/>
    </source>
</evidence>
<evidence type="ECO:0000256" key="7">
    <source>
        <dbReference type="ARBA" id="ARBA00022741"/>
    </source>
</evidence>
<dbReference type="Pfam" id="PF02518">
    <property type="entry name" value="HATPase_c"/>
    <property type="match status" value="1"/>
</dbReference>
<dbReference type="InterPro" id="IPR036890">
    <property type="entry name" value="HATPase_C_sf"/>
</dbReference>
<evidence type="ECO:0000256" key="2">
    <source>
        <dbReference type="ARBA" id="ARBA00004651"/>
    </source>
</evidence>
<evidence type="ECO:0000256" key="4">
    <source>
        <dbReference type="ARBA" id="ARBA00022475"/>
    </source>
</evidence>
<dbReference type="SMART" id="SM00304">
    <property type="entry name" value="HAMP"/>
    <property type="match status" value="1"/>
</dbReference>
<comment type="caution">
    <text evidence="13">The sequence shown here is derived from an EMBL/GenBank/DDBJ whole genome shotgun (WGS) entry which is preliminary data.</text>
</comment>
<evidence type="ECO:0000259" key="11">
    <source>
        <dbReference type="PROSITE" id="PS50109"/>
    </source>
</evidence>
<feature type="domain" description="Histidine kinase" evidence="11">
    <location>
        <begin position="246"/>
        <end position="445"/>
    </location>
</feature>
<keyword evidence="10" id="KW-0812">Transmembrane</keyword>
<name>A0ABX2IPY5_9RHOO</name>
<evidence type="ECO:0000313" key="13">
    <source>
        <dbReference type="EMBL" id="NSL56351.1"/>
    </source>
</evidence>
<dbReference type="EC" id="2.7.13.3" evidence="3"/>
<dbReference type="EMBL" id="JABCSC020000003">
    <property type="protein sequence ID" value="NSL56351.1"/>
    <property type="molecule type" value="Genomic_DNA"/>
</dbReference>
<feature type="transmembrane region" description="Helical" evidence="10">
    <location>
        <begin position="49"/>
        <end position="71"/>
    </location>
</feature>
<dbReference type="InterPro" id="IPR004358">
    <property type="entry name" value="Sig_transdc_His_kin-like_C"/>
</dbReference>
<sequence length="449" mass="49594">MKKAWPWLRTRCEADDAQPRCDWRTRHREWHEQHRQRRHYVHIRLYRQIYLSFMAVVLLVGLLAAAAGWVAGDRGSRPMDANTRALLIRLLPAEASVQTLTATLGEIASIMHGAVGLYSPQGEAIARAGEDMPPRLAPEQRGEASLILPDGRLVMMEWGQRAHILFIIWLVACSLLIALATWPVARRLTRRIERLQQQADVWGEGRLSTRMEVDGCDEIAELAIRFNQAAERVEAMVSSQRAMLAAASHELRSPLARIRVALDLLDGDRPDLHAQVARDIAELDGLIGDLLLASRLADDAPRLQIEPVDLLGLAAEEGSRVGASASGEALCVPGDLRLLRHLLRNLLDNARRYAPGSAPEIEVLRRSDACVQLQVLDRGPGIPEAEREKIFEPFYRLAGSAERGEGTGYGLALVRRIAGLHGGSVQHLPREGGGSCFELTLPLQAPARA</sequence>
<dbReference type="PANTHER" id="PTHR44936:SF10">
    <property type="entry name" value="SENSOR PROTEIN RSTB"/>
    <property type="match status" value="1"/>
</dbReference>
<dbReference type="GO" id="GO:0016301">
    <property type="term" value="F:kinase activity"/>
    <property type="evidence" value="ECO:0007669"/>
    <property type="project" value="UniProtKB-KW"/>
</dbReference>
<accession>A0ABX2IPY5</accession>